<keyword evidence="3" id="KW-1185">Reference proteome</keyword>
<organism evidence="2 3">
    <name type="scientific">Marinoscillum luteum</name>
    <dbReference type="NCBI Taxonomy" id="861051"/>
    <lineage>
        <taxon>Bacteria</taxon>
        <taxon>Pseudomonadati</taxon>
        <taxon>Bacteroidota</taxon>
        <taxon>Cytophagia</taxon>
        <taxon>Cytophagales</taxon>
        <taxon>Reichenbachiellaceae</taxon>
        <taxon>Marinoscillum</taxon>
    </lineage>
</organism>
<protein>
    <submittedName>
        <fullName evidence="2">Uncharacterized protein</fullName>
    </submittedName>
</protein>
<name>A0ABW7NEG8_9BACT</name>
<proteinExistence type="predicted"/>
<feature type="compositionally biased region" description="Polar residues" evidence="1">
    <location>
        <begin position="84"/>
        <end position="101"/>
    </location>
</feature>
<dbReference type="RefSeq" id="WP_395419499.1">
    <property type="nucleotide sequence ID" value="NZ_JBIPKE010000020.1"/>
</dbReference>
<accession>A0ABW7NEG8</accession>
<evidence type="ECO:0000256" key="1">
    <source>
        <dbReference type="SAM" id="MobiDB-lite"/>
    </source>
</evidence>
<evidence type="ECO:0000313" key="3">
    <source>
        <dbReference type="Proteomes" id="UP001610063"/>
    </source>
</evidence>
<dbReference type="Proteomes" id="UP001610063">
    <property type="component" value="Unassembled WGS sequence"/>
</dbReference>
<reference evidence="2 3" key="1">
    <citation type="journal article" date="2013" name="Int. J. Syst. Evol. Microbiol.">
        <title>Marinoscillum luteum sp. nov., isolated from marine sediment.</title>
        <authorList>
            <person name="Cha I.T."/>
            <person name="Park S.J."/>
            <person name="Kim S.J."/>
            <person name="Kim J.G."/>
            <person name="Jung M.Y."/>
            <person name="Shin K.S."/>
            <person name="Kwon K.K."/>
            <person name="Yang S.H."/>
            <person name="Seo Y.S."/>
            <person name="Rhee S.K."/>
        </authorList>
    </citation>
    <scope>NUCLEOTIDE SEQUENCE [LARGE SCALE GENOMIC DNA]</scope>
    <source>
        <strain evidence="2 3">KCTC 23939</strain>
    </source>
</reference>
<feature type="region of interest" description="Disordered" evidence="1">
    <location>
        <begin position="73"/>
        <end position="107"/>
    </location>
</feature>
<dbReference type="EMBL" id="JBIPKE010000020">
    <property type="protein sequence ID" value="MFH6986020.1"/>
    <property type="molecule type" value="Genomic_DNA"/>
</dbReference>
<evidence type="ECO:0000313" key="2">
    <source>
        <dbReference type="EMBL" id="MFH6986020.1"/>
    </source>
</evidence>
<comment type="caution">
    <text evidence="2">The sequence shown here is derived from an EMBL/GenBank/DDBJ whole genome shotgun (WGS) entry which is preliminary data.</text>
</comment>
<gene>
    <name evidence="2" type="ORF">ACHKAR_21375</name>
</gene>
<sequence>MATITIYLKYSGGDLQYSTDNVTYHDMTETSIVGANPGDTVVWTCADDSIDKINNINVGKTKTSGGNWKDIWSSKPAATDNTKRTYSGVVSTDPESPTNPALNGYDINYKIKNGGNVDKDPTIQVPQP</sequence>